<reference evidence="1 2" key="1">
    <citation type="submission" date="2019-01" db="EMBL/GenBank/DDBJ databases">
        <authorList>
            <person name="Brito A."/>
        </authorList>
    </citation>
    <scope>NUCLEOTIDE SEQUENCE [LARGE SCALE GENOMIC DNA]</scope>
    <source>
        <strain evidence="1">1</strain>
    </source>
</reference>
<name>A0A563VLM6_9CYAN</name>
<evidence type="ECO:0000313" key="1">
    <source>
        <dbReference type="EMBL" id="VEP12354.1"/>
    </source>
</evidence>
<proteinExistence type="predicted"/>
<evidence type="ECO:0000313" key="2">
    <source>
        <dbReference type="Proteomes" id="UP000320055"/>
    </source>
</evidence>
<dbReference type="AlphaFoldDB" id="A0A563VLM6"/>
<dbReference type="Proteomes" id="UP000320055">
    <property type="component" value="Unassembled WGS sequence"/>
</dbReference>
<protein>
    <submittedName>
        <fullName evidence="1">Uncharacterized protein</fullName>
    </submittedName>
</protein>
<dbReference type="EMBL" id="CAACVJ010000052">
    <property type="protein sequence ID" value="VEP12354.1"/>
    <property type="molecule type" value="Genomic_DNA"/>
</dbReference>
<organism evidence="1 2">
    <name type="scientific">Hyella patelloides LEGE 07179</name>
    <dbReference type="NCBI Taxonomy" id="945734"/>
    <lineage>
        <taxon>Bacteria</taxon>
        <taxon>Bacillati</taxon>
        <taxon>Cyanobacteriota</taxon>
        <taxon>Cyanophyceae</taxon>
        <taxon>Pleurocapsales</taxon>
        <taxon>Hyellaceae</taxon>
        <taxon>Hyella</taxon>
    </lineage>
</organism>
<accession>A0A563VLM6</accession>
<sequence>MRAWLKSYLLDCEVVLSCTLVRYQDYSDFMSQQTYLKVPFVWEEPKPSIEIPSRLKFKAARTLSYEVLLSAVAQVMESSIDASDRKQVVERGSRQAAEQFLSESKDGFLYQDEWWQIGFSSDDRVVGFESIQVVLKMVWKKQLFTTLEFCQNIVDRALQPICS</sequence>
<gene>
    <name evidence="1" type="ORF">H1P_1450010</name>
</gene>
<keyword evidence="2" id="KW-1185">Reference proteome</keyword>